<dbReference type="STRING" id="1097556.R4XIE4"/>
<gene>
    <name evidence="6" type="ORF">TAPDE_003263</name>
</gene>
<dbReference type="VEuPathDB" id="FungiDB:TAPDE_003263"/>
<dbReference type="Gene3D" id="1.25.40.10">
    <property type="entry name" value="Tetratricopeptide repeat domain"/>
    <property type="match status" value="3"/>
</dbReference>
<dbReference type="PANTHER" id="PTHR47447">
    <property type="entry name" value="OS03G0856100 PROTEIN"/>
    <property type="match status" value="1"/>
</dbReference>
<dbReference type="InterPro" id="IPR011990">
    <property type="entry name" value="TPR-like_helical_dom_sf"/>
</dbReference>
<dbReference type="GO" id="GO:0005739">
    <property type="term" value="C:mitochondrion"/>
    <property type="evidence" value="ECO:0007669"/>
    <property type="project" value="UniProtKB-ARBA"/>
</dbReference>
<evidence type="ECO:0000256" key="4">
    <source>
        <dbReference type="ARBA" id="ARBA00044511"/>
    </source>
</evidence>
<comment type="similarity">
    <text evidence="1">Belongs to the CCM1 family.</text>
</comment>
<sequence>MYKSSLLSHVIRASRQHPFFTQNLAGSNPTALTCVQPKLGLATEKAYFSSWGGNGHTASNSTGSSSSQSALVAISSDDNQNWERDLGLHRKQYRSIAGIRRYSTGTSVVSEQTQDKPTLHLLGSDSETVVKNEPFEGEHEHTNSLGDDVSSIQDVESTSTTSIPLVLEVDLSKQFQAREYTPLLETFVQAVDSGTIPSVSSFNIVFETLNELDIHPEIEYHAQRVLPFVGPAAFLHFYSIMLERDLLPNARTYELILQYLVRHSLDVINIETYLKGTTFVVGTPQEEFNKPNDESLRASQEVDASSLALSIFKASNAVQPTTYPKALLEKLLSICVLKGKIDDAISVFDHYDVTGLPRTAQTYRTLLHVFARARDLPGAIECFDTWKRECHQLPEHDYFSIYDALVRCYFAVGDHEGGLKFFESAVRANRGAHSRYYENIIRYFGEEGCFDEAISYARERRGKTPIAFSRALGLVIVEACAQNQPEVALSAFKDVQSLKAFDEIPNATWRYLGVLITEGQLDEAKVFVDDCVREQVELRLVHLSSLITKYLEAGRTRDAFDIVQYVGDRRAVSDRVEFNKHKTSLFIQLFLQDLSRLHLSNAENTPRVIHFIYMLGQNAKIPIVAEYLSHIRDYMTSEDWLASAGLLNELCIVSFRIFRVASDTETTKDTLRFTNEKEYLTWLVETITYVSSKGQKSAVHLQGIDLLLQALEVRGLTDLRDQLTDCQTQSAVSETPSDHPSQLPLMHQVFLGPADTRINQTLSAELSKAVELADSRIFGRNKQPERISASRMISLLEKSSHEGYFVDGVVLLKILEHFGRLGRAREVDKVLGLSEKLLPMITLSDSLLRSARAILYNSATITFNELRDSEIAQRYHDKILDEGFVPSATAYASFIAKMDERVHRDMATRAVMLFKEALRLGVRPTEYLFNTVIAKLAKARRNDEALAMFKEMKVTGLAPNAVTYGTVINSCCRVGETETAEQLLTELEQLPRHQSRIAPYNTLLQHFVQVKKDRAKAFFYWDKLRARAISPTPHTYRLLIEAHGHLEPVDPVGAESVVEMMQANRVCVETIHHAAIIHMYGVVLQDLPAARRYFDWCIGGPQARVVADDVIFQSMIEACVLAKDFTGMQHLLQQMNERKIELNAYIVNLAIQGYGHSEQLDRARELFDQLPTSGAGKWGKEPSTYESMIRAYNSAAQPTKSVEILDLLRSQRYPDAVVHRAAALIESAA</sequence>
<comment type="function">
    <text evidence="3">Regulates mitochondrial small subunit maturation by controlling 15S rRNA 5'-end processing. Localizes to the 5' precursor of the 15S rRNA in a position that is subsequently occupied by mS47 in the mature yeast mtSSU. Uses structure and sequence-specific RNA recognition, binding to a single-stranded region of the precursor and specifically recognizing bases -6 to -1. The exchange of Ccm1 for mS47 is coupled to the irreversible removal of precursor rRNA that is accompanied by conformational changes of the mitoribosomal proteins uS5m and mS26. These conformational changes signal completion of 5'-end rRNA processing through protection of the mature 5'-end of the 15S rRNA and stabilization of mS47. The removal of the 5' precursor together with the dissociation of Ccm1 may be catalyzed by the 5'-3' exoribonuclease Pet127. Involved in the specific removal of group I introns in mitochondrial encoded transcripts.</text>
</comment>
<evidence type="ECO:0000313" key="6">
    <source>
        <dbReference type="EMBL" id="CCG83127.1"/>
    </source>
</evidence>
<dbReference type="AlphaFoldDB" id="R4XIE4"/>
<dbReference type="Proteomes" id="UP000013776">
    <property type="component" value="Unassembled WGS sequence"/>
</dbReference>
<keyword evidence="7" id="KW-1185">Reference proteome</keyword>
<dbReference type="EMBL" id="CAHR02000125">
    <property type="protein sequence ID" value="CCG83127.1"/>
    <property type="molecule type" value="Genomic_DNA"/>
</dbReference>
<evidence type="ECO:0000256" key="1">
    <source>
        <dbReference type="ARBA" id="ARBA00006192"/>
    </source>
</evidence>
<dbReference type="SUPFAM" id="SSF48452">
    <property type="entry name" value="TPR-like"/>
    <property type="match status" value="1"/>
</dbReference>
<dbReference type="Pfam" id="PF13041">
    <property type="entry name" value="PPR_2"/>
    <property type="match status" value="1"/>
</dbReference>
<name>R4XIE4_TAPDE</name>
<proteinExistence type="inferred from homology"/>
<dbReference type="OrthoDB" id="411857at2759"/>
<organism evidence="6 7">
    <name type="scientific">Taphrina deformans (strain PYCC 5710 / ATCC 11124 / CBS 356.35 / IMI 108563 / JCM 9778 / NBRC 8474)</name>
    <name type="common">Peach leaf curl fungus</name>
    <name type="synonym">Lalaria deformans</name>
    <dbReference type="NCBI Taxonomy" id="1097556"/>
    <lineage>
        <taxon>Eukaryota</taxon>
        <taxon>Fungi</taxon>
        <taxon>Dikarya</taxon>
        <taxon>Ascomycota</taxon>
        <taxon>Taphrinomycotina</taxon>
        <taxon>Taphrinomycetes</taxon>
        <taxon>Taphrinales</taxon>
        <taxon>Taphrinaceae</taxon>
        <taxon>Taphrina</taxon>
    </lineage>
</organism>
<dbReference type="eggNOG" id="KOG4197">
    <property type="taxonomic scope" value="Eukaryota"/>
</dbReference>
<dbReference type="InterPro" id="IPR002885">
    <property type="entry name" value="PPR_rpt"/>
</dbReference>
<keyword evidence="2" id="KW-0677">Repeat</keyword>
<dbReference type="Pfam" id="PF01535">
    <property type="entry name" value="PPR"/>
    <property type="match status" value="2"/>
</dbReference>
<feature type="repeat" description="PPR" evidence="5">
    <location>
        <begin position="925"/>
        <end position="959"/>
    </location>
</feature>
<evidence type="ECO:0000256" key="3">
    <source>
        <dbReference type="ARBA" id="ARBA00044493"/>
    </source>
</evidence>
<protein>
    <submittedName>
        <fullName evidence="6">PPR repeat protein</fullName>
    </submittedName>
</protein>
<reference evidence="6 7" key="1">
    <citation type="journal article" date="2013" name="MBio">
        <title>Genome sequencing of the plant pathogen Taphrina deformans, the causal agent of peach leaf curl.</title>
        <authorList>
            <person name="Cisse O.H."/>
            <person name="Almeida J.M.G.C.F."/>
            <person name="Fonseca A."/>
            <person name="Kumar A.A."/>
            <person name="Salojaervi J."/>
            <person name="Overmyer K."/>
            <person name="Hauser P.M."/>
            <person name="Pagni M."/>
        </authorList>
    </citation>
    <scope>NUCLEOTIDE SEQUENCE [LARGE SCALE GENOMIC DNA]</scope>
    <source>
        <strain evidence="7">PYCC 5710 / ATCC 11124 / CBS 356.35 / IMI 108563 / JCM 9778 / NBRC 8474</strain>
    </source>
</reference>
<dbReference type="NCBIfam" id="TIGR00756">
    <property type="entry name" value="PPR"/>
    <property type="match status" value="2"/>
</dbReference>
<comment type="caution">
    <text evidence="6">The sequence shown here is derived from an EMBL/GenBank/DDBJ whole genome shotgun (WGS) entry which is preliminary data.</text>
</comment>
<accession>R4XIE4</accession>
<evidence type="ECO:0000313" key="7">
    <source>
        <dbReference type="Proteomes" id="UP000013776"/>
    </source>
</evidence>
<dbReference type="PROSITE" id="PS51375">
    <property type="entry name" value="PPR"/>
    <property type="match status" value="2"/>
</dbReference>
<dbReference type="PANTHER" id="PTHR47447:SF17">
    <property type="entry name" value="OS12G0638900 PROTEIN"/>
    <property type="match status" value="1"/>
</dbReference>
<evidence type="ECO:0000256" key="2">
    <source>
        <dbReference type="ARBA" id="ARBA00022737"/>
    </source>
</evidence>
<comment type="subunit">
    <text evidence="4">Binds to mitochondrial small subunit 15S rRNA.</text>
</comment>
<evidence type="ECO:0000256" key="5">
    <source>
        <dbReference type="PROSITE-ProRule" id="PRU00708"/>
    </source>
</evidence>
<feature type="repeat" description="PPR" evidence="5">
    <location>
        <begin position="960"/>
        <end position="990"/>
    </location>
</feature>